<comment type="subcellular location">
    <subcellularLocation>
        <location evidence="10">Cytoplasm</location>
    </subcellularLocation>
</comment>
<dbReference type="PANTHER" id="PTHR43707">
    <property type="entry name" value="HISTIDYL-TRNA SYNTHETASE"/>
    <property type="match status" value="1"/>
</dbReference>
<protein>
    <recommendedName>
        <fullName evidence="10">Histidine--tRNA ligase</fullName>
        <ecNumber evidence="10">6.1.1.21</ecNumber>
    </recommendedName>
    <alternativeName>
        <fullName evidence="10">Histidyl-tRNA synthetase</fullName>
        <shortName evidence="10">HisRS</shortName>
    </alternativeName>
</protein>
<dbReference type="InterPro" id="IPR033656">
    <property type="entry name" value="HisRS_anticodon"/>
</dbReference>
<dbReference type="SUPFAM" id="SSF55681">
    <property type="entry name" value="Class II aaRS and biotin synthetases"/>
    <property type="match status" value="1"/>
</dbReference>
<dbReference type="SUPFAM" id="SSF52954">
    <property type="entry name" value="Class II aaRS ABD-related"/>
    <property type="match status" value="1"/>
</dbReference>
<feature type="binding site" evidence="11">
    <location>
        <position position="133"/>
    </location>
    <ligand>
        <name>L-histidine</name>
        <dbReference type="ChEBI" id="CHEBI:57595"/>
    </ligand>
</feature>
<dbReference type="GO" id="GO:0004821">
    <property type="term" value="F:histidine-tRNA ligase activity"/>
    <property type="evidence" value="ECO:0007669"/>
    <property type="project" value="UniProtKB-UniRule"/>
</dbReference>
<dbReference type="Gene3D" id="3.30.930.10">
    <property type="entry name" value="Bira Bifunctional Protein, Domain 2"/>
    <property type="match status" value="1"/>
</dbReference>
<dbReference type="InterPro" id="IPR045864">
    <property type="entry name" value="aa-tRNA-synth_II/BPL/LPL"/>
</dbReference>
<keyword evidence="8 10" id="KW-0030">Aminoacyl-tRNA synthetase</keyword>
<feature type="binding site" evidence="11">
    <location>
        <position position="119"/>
    </location>
    <ligand>
        <name>L-histidine</name>
        <dbReference type="ChEBI" id="CHEBI:57595"/>
    </ligand>
</feature>
<evidence type="ECO:0000256" key="8">
    <source>
        <dbReference type="ARBA" id="ARBA00023146"/>
    </source>
</evidence>
<dbReference type="Proteomes" id="UP000516320">
    <property type="component" value="Chromosome"/>
</dbReference>
<dbReference type="RefSeq" id="WP_187973634.1">
    <property type="nucleotide sequence ID" value="NZ_CP046884.1"/>
</dbReference>
<dbReference type="InterPro" id="IPR004154">
    <property type="entry name" value="Anticodon-bd"/>
</dbReference>
<evidence type="ECO:0000256" key="1">
    <source>
        <dbReference type="ARBA" id="ARBA00008226"/>
    </source>
</evidence>
<comment type="similarity">
    <text evidence="1 10">Belongs to the class-II aminoacyl-tRNA synthetase family.</text>
</comment>
<keyword evidence="4 10" id="KW-0436">Ligase</keyword>
<dbReference type="PIRSF" id="PIRSF001549">
    <property type="entry name" value="His-tRNA_synth"/>
    <property type="match status" value="1"/>
</dbReference>
<dbReference type="CDD" id="cd00773">
    <property type="entry name" value="HisRS-like_core"/>
    <property type="match status" value="1"/>
</dbReference>
<dbReference type="InterPro" id="IPR015807">
    <property type="entry name" value="His-tRNA-ligase"/>
</dbReference>
<comment type="subunit">
    <text evidence="2 10">Homodimer.</text>
</comment>
<dbReference type="InterPro" id="IPR036621">
    <property type="entry name" value="Anticodon-bd_dom_sf"/>
</dbReference>
<dbReference type="Pfam" id="PF13393">
    <property type="entry name" value="tRNA-synt_His"/>
    <property type="match status" value="2"/>
</dbReference>
<accession>A0A7H0SP43</accession>
<keyword evidence="5 10" id="KW-0547">Nucleotide-binding</keyword>
<organism evidence="12 13">
    <name type="scientific">Corynebacterium poyangense</name>
    <dbReference type="NCBI Taxonomy" id="2684405"/>
    <lineage>
        <taxon>Bacteria</taxon>
        <taxon>Bacillati</taxon>
        <taxon>Actinomycetota</taxon>
        <taxon>Actinomycetes</taxon>
        <taxon>Mycobacteriales</taxon>
        <taxon>Corynebacteriaceae</taxon>
        <taxon>Corynebacterium</taxon>
    </lineage>
</organism>
<dbReference type="Pfam" id="PF03129">
    <property type="entry name" value="HGTP_anticodon"/>
    <property type="match status" value="1"/>
</dbReference>
<dbReference type="InterPro" id="IPR041715">
    <property type="entry name" value="HisRS-like_core"/>
</dbReference>
<evidence type="ECO:0000256" key="4">
    <source>
        <dbReference type="ARBA" id="ARBA00022598"/>
    </source>
</evidence>
<dbReference type="GO" id="GO:0005524">
    <property type="term" value="F:ATP binding"/>
    <property type="evidence" value="ECO:0007669"/>
    <property type="project" value="UniProtKB-UniRule"/>
</dbReference>
<evidence type="ECO:0000256" key="9">
    <source>
        <dbReference type="ARBA" id="ARBA00047639"/>
    </source>
</evidence>
<feature type="binding site" evidence="11">
    <location>
        <position position="262"/>
    </location>
    <ligand>
        <name>L-histidine</name>
        <dbReference type="ChEBI" id="CHEBI:57595"/>
    </ligand>
</feature>
<evidence type="ECO:0000256" key="11">
    <source>
        <dbReference type="PIRSR" id="PIRSR001549-1"/>
    </source>
</evidence>
<sequence>MSEKKKFQPLSAPKGVPDYVPPASPQFEAVRDAFTRQAHLAGFQHIELPIFEDTALFARGVGESTDVVSKEMYTFQDRGDRSVTLRPEGTAGVMRAVIEHNLDRGQLPVKLNYSGPFFRYERPQAGRYRQLQQVGVEAIGVDDPALDAEVVALADRCFRSVGLSGFRLELTSLGDRDCRAVYRTKLQEFLFDLPLDEETRKRAEINPLRVLDDKRPEIQEMTAEAPLMLDYLNDTCREHFEIVTGLLDDMNVSYTVNPRLVRGLDYYTKTCFEFVHDGLGAQSGIGGGGRYDGLMSQLGGQDLSGIGFGLGIDRTLLALEVEGIELPDISRRVDVYGVALGDAAKRRMVEVINQLRINGIRADMAYGDRGLKGAMKGADRAQARFALVLGDQELADGTIALRNLSEHAQSQIPLVDVVEYLNRALSTR</sequence>
<keyword evidence="3 10" id="KW-0963">Cytoplasm</keyword>
<evidence type="ECO:0000256" key="5">
    <source>
        <dbReference type="ARBA" id="ARBA00022741"/>
    </source>
</evidence>
<proteinExistence type="inferred from homology"/>
<evidence type="ECO:0000313" key="12">
    <source>
        <dbReference type="EMBL" id="QNQ90318.1"/>
    </source>
</evidence>
<name>A0A7H0SP43_9CORY</name>
<dbReference type="InterPro" id="IPR006195">
    <property type="entry name" value="aa-tRNA-synth_II"/>
</dbReference>
<keyword evidence="7 10" id="KW-0648">Protein biosynthesis</keyword>
<dbReference type="KEGG" id="cpoy:GP475_06455"/>
<dbReference type="GO" id="GO:0006427">
    <property type="term" value="P:histidyl-tRNA aminoacylation"/>
    <property type="evidence" value="ECO:0007669"/>
    <property type="project" value="UniProtKB-UniRule"/>
</dbReference>
<evidence type="ECO:0000256" key="2">
    <source>
        <dbReference type="ARBA" id="ARBA00011738"/>
    </source>
</evidence>
<feature type="binding site" evidence="11">
    <location>
        <begin position="88"/>
        <end position="90"/>
    </location>
    <ligand>
        <name>L-histidine</name>
        <dbReference type="ChEBI" id="CHEBI:57595"/>
    </ligand>
</feature>
<dbReference type="PANTHER" id="PTHR43707:SF1">
    <property type="entry name" value="HISTIDINE--TRNA LIGASE, MITOCHONDRIAL-RELATED"/>
    <property type="match status" value="1"/>
</dbReference>
<dbReference type="EC" id="6.1.1.21" evidence="10"/>
<dbReference type="GO" id="GO:0005737">
    <property type="term" value="C:cytoplasm"/>
    <property type="evidence" value="ECO:0007669"/>
    <property type="project" value="UniProtKB-SubCell"/>
</dbReference>
<keyword evidence="13" id="KW-1185">Reference proteome</keyword>
<evidence type="ECO:0000256" key="3">
    <source>
        <dbReference type="ARBA" id="ARBA00022490"/>
    </source>
</evidence>
<dbReference type="AlphaFoldDB" id="A0A7H0SP43"/>
<dbReference type="InterPro" id="IPR004516">
    <property type="entry name" value="HisRS/HisZ"/>
</dbReference>
<reference evidence="12 13" key="1">
    <citation type="submission" date="2019-12" db="EMBL/GenBank/DDBJ databases">
        <title>Corynebacterium sp. nov., isolated from feces of the Anser Albifrons in China.</title>
        <authorList>
            <person name="Liu Q."/>
        </authorList>
    </citation>
    <scope>NUCLEOTIDE SEQUENCE [LARGE SCALE GENOMIC DNA]</scope>
    <source>
        <strain evidence="12 13">4H37-19</strain>
    </source>
</reference>
<gene>
    <name evidence="10" type="primary">hisS</name>
    <name evidence="12" type="ORF">GP475_06455</name>
</gene>
<evidence type="ECO:0000313" key="13">
    <source>
        <dbReference type="Proteomes" id="UP000516320"/>
    </source>
</evidence>
<evidence type="ECO:0000256" key="6">
    <source>
        <dbReference type="ARBA" id="ARBA00022840"/>
    </source>
</evidence>
<evidence type="ECO:0000256" key="7">
    <source>
        <dbReference type="ARBA" id="ARBA00022917"/>
    </source>
</evidence>
<dbReference type="PROSITE" id="PS50862">
    <property type="entry name" value="AA_TRNA_LIGASE_II"/>
    <property type="match status" value="1"/>
</dbReference>
<dbReference type="HAMAP" id="MF_00127">
    <property type="entry name" value="His_tRNA_synth"/>
    <property type="match status" value="1"/>
</dbReference>
<dbReference type="NCBIfam" id="TIGR00442">
    <property type="entry name" value="hisS"/>
    <property type="match status" value="1"/>
</dbReference>
<feature type="binding site" evidence="11">
    <location>
        <position position="137"/>
    </location>
    <ligand>
        <name>L-histidine</name>
        <dbReference type="ChEBI" id="CHEBI:57595"/>
    </ligand>
</feature>
<evidence type="ECO:0000256" key="10">
    <source>
        <dbReference type="HAMAP-Rule" id="MF_00127"/>
    </source>
</evidence>
<keyword evidence="6 10" id="KW-0067">ATP-binding</keyword>
<dbReference type="EMBL" id="CP046884">
    <property type="protein sequence ID" value="QNQ90318.1"/>
    <property type="molecule type" value="Genomic_DNA"/>
</dbReference>
<dbReference type="CDD" id="cd00859">
    <property type="entry name" value="HisRS_anticodon"/>
    <property type="match status" value="1"/>
</dbReference>
<comment type="catalytic activity">
    <reaction evidence="9 10">
        <text>tRNA(His) + L-histidine + ATP = L-histidyl-tRNA(His) + AMP + diphosphate + H(+)</text>
        <dbReference type="Rhea" id="RHEA:17313"/>
        <dbReference type="Rhea" id="RHEA-COMP:9665"/>
        <dbReference type="Rhea" id="RHEA-COMP:9689"/>
        <dbReference type="ChEBI" id="CHEBI:15378"/>
        <dbReference type="ChEBI" id="CHEBI:30616"/>
        <dbReference type="ChEBI" id="CHEBI:33019"/>
        <dbReference type="ChEBI" id="CHEBI:57595"/>
        <dbReference type="ChEBI" id="CHEBI:78442"/>
        <dbReference type="ChEBI" id="CHEBI:78527"/>
        <dbReference type="ChEBI" id="CHEBI:456215"/>
        <dbReference type="EC" id="6.1.1.21"/>
    </reaction>
</comment>
<dbReference type="Gene3D" id="3.40.50.800">
    <property type="entry name" value="Anticodon-binding domain"/>
    <property type="match status" value="1"/>
</dbReference>
<feature type="binding site" evidence="11">
    <location>
        <begin position="266"/>
        <end position="267"/>
    </location>
    <ligand>
        <name>L-histidine</name>
        <dbReference type="ChEBI" id="CHEBI:57595"/>
    </ligand>
</feature>